<dbReference type="InterPro" id="IPR043129">
    <property type="entry name" value="ATPase_NBD"/>
</dbReference>
<evidence type="ECO:0000313" key="3">
    <source>
        <dbReference type="Proteomes" id="UP000230093"/>
    </source>
</evidence>
<dbReference type="PANTHER" id="PTHR32432">
    <property type="entry name" value="CELL DIVISION PROTEIN FTSA-RELATED"/>
    <property type="match status" value="1"/>
</dbReference>
<evidence type="ECO:0000259" key="1">
    <source>
        <dbReference type="SMART" id="SM00842"/>
    </source>
</evidence>
<dbReference type="Proteomes" id="UP000230093">
    <property type="component" value="Unassembled WGS sequence"/>
</dbReference>
<dbReference type="SUPFAM" id="SSF53067">
    <property type="entry name" value="Actin-like ATPase domain"/>
    <property type="match status" value="2"/>
</dbReference>
<dbReference type="NCBIfam" id="TIGR01175">
    <property type="entry name" value="pilM"/>
    <property type="match status" value="1"/>
</dbReference>
<dbReference type="PANTHER" id="PTHR32432:SF3">
    <property type="entry name" value="ETHANOLAMINE UTILIZATION PROTEIN EUTJ"/>
    <property type="match status" value="1"/>
</dbReference>
<dbReference type="EMBL" id="PEZT01000001">
    <property type="protein sequence ID" value="PIS09676.1"/>
    <property type="molecule type" value="Genomic_DNA"/>
</dbReference>
<accession>A0A2H0WAH8</accession>
<proteinExistence type="predicted"/>
<dbReference type="SMART" id="SM00842">
    <property type="entry name" value="FtsA"/>
    <property type="match status" value="1"/>
</dbReference>
<name>A0A2H0WAH8_9BACT</name>
<dbReference type="GO" id="GO:0051301">
    <property type="term" value="P:cell division"/>
    <property type="evidence" value="ECO:0007669"/>
    <property type="project" value="InterPro"/>
</dbReference>
<comment type="caution">
    <text evidence="2">The sequence shown here is derived from an EMBL/GenBank/DDBJ whole genome shotgun (WGS) entry which is preliminary data.</text>
</comment>
<evidence type="ECO:0000313" key="2">
    <source>
        <dbReference type="EMBL" id="PIS09676.1"/>
    </source>
</evidence>
<dbReference type="Pfam" id="PF11104">
    <property type="entry name" value="PilM_2"/>
    <property type="match status" value="1"/>
</dbReference>
<gene>
    <name evidence="2" type="ORF">COT75_00570</name>
</gene>
<feature type="domain" description="SHS2" evidence="1">
    <location>
        <begin position="4"/>
        <end position="171"/>
    </location>
</feature>
<dbReference type="Gene3D" id="3.30.420.40">
    <property type="match status" value="2"/>
</dbReference>
<dbReference type="CDD" id="cd24049">
    <property type="entry name" value="ASKHA_NBD_PilM"/>
    <property type="match status" value="1"/>
</dbReference>
<dbReference type="InterPro" id="IPR005883">
    <property type="entry name" value="PilM"/>
</dbReference>
<protein>
    <recommendedName>
        <fullName evidence="1">SHS2 domain-containing protein</fullName>
    </recommendedName>
</protein>
<reference evidence="3" key="1">
    <citation type="submission" date="2017-09" db="EMBL/GenBank/DDBJ databases">
        <title>Depth-based differentiation of microbial function through sediment-hosted aquifers and enrichment of novel symbionts in the deep terrestrial subsurface.</title>
        <authorList>
            <person name="Probst A.J."/>
            <person name="Ladd B."/>
            <person name="Jarett J.K."/>
            <person name="Geller-Mcgrath D.E."/>
            <person name="Sieber C.M.K."/>
            <person name="Emerson J.B."/>
            <person name="Anantharaman K."/>
            <person name="Thomas B.C."/>
            <person name="Malmstrom R."/>
            <person name="Stieglmeier M."/>
            <person name="Klingl A."/>
            <person name="Woyke T."/>
            <person name="Ryan C.M."/>
            <person name="Banfield J.F."/>
        </authorList>
    </citation>
    <scope>NUCLEOTIDE SEQUENCE [LARGE SCALE GENOMIC DNA]</scope>
</reference>
<sequence>MPVHFGLDIGSDTIKAVQSEKRGAQNKLIALGEIKTPVSLNSQSEVDKRALASAIKKLLKDTGINVKKVNLSLSESMIYSQVINLPYLSETELASAISFEAEQYIPVPLDEVKLEYIVLSESIQGAQGKRMEVLLVAAQKHAIDKIAEVAELAEITPVALETEILSLTRSINSLFEANSIVLDLGHMSTNIFILVNQKLKLTRSLNTAGEALTRAVAQELNMEVLQAEQYKINYGLLPTVLEGKVAKTIIPIFGVILSEIKKGLNFFLQREKGVEINTLILSGGGALMPGLDQYLARSLGLEIVTFNPFKGYIEDGALKKITHHPKFATAVGLSLREAEE</sequence>
<organism evidence="2 3">
    <name type="scientific">Candidatus Beckwithbacteria bacterium CG10_big_fil_rev_8_21_14_0_10_34_10</name>
    <dbReference type="NCBI Taxonomy" id="1974495"/>
    <lineage>
        <taxon>Bacteria</taxon>
        <taxon>Candidatus Beckwithiibacteriota</taxon>
    </lineage>
</organism>
<dbReference type="InterPro" id="IPR050696">
    <property type="entry name" value="FtsA/MreB"/>
</dbReference>
<dbReference type="InterPro" id="IPR003494">
    <property type="entry name" value="SHS2_FtsA"/>
</dbReference>
<dbReference type="Gene3D" id="3.30.1490.300">
    <property type="match status" value="1"/>
</dbReference>
<dbReference type="PIRSF" id="PIRSF019169">
    <property type="entry name" value="PilM"/>
    <property type="match status" value="1"/>
</dbReference>
<dbReference type="AlphaFoldDB" id="A0A2H0WAH8"/>